<dbReference type="EMBL" id="JBEVCJ010000031">
    <property type="protein sequence ID" value="MET1256975.1"/>
    <property type="molecule type" value="Genomic_DNA"/>
</dbReference>
<comment type="caution">
    <text evidence="1">The sequence shown here is derived from an EMBL/GenBank/DDBJ whole genome shotgun (WGS) entry which is preliminary data.</text>
</comment>
<gene>
    <name evidence="1" type="ORF">ABVT43_17665</name>
</gene>
<reference evidence="1 2" key="1">
    <citation type="submission" date="2024-06" db="EMBL/GenBank/DDBJ databases">
        <authorList>
            <person name="Li F."/>
        </authorList>
    </citation>
    <scope>NUCLEOTIDE SEQUENCE [LARGE SCALE GENOMIC DNA]</scope>
    <source>
        <strain evidence="1 2">GXAS 311</strain>
    </source>
</reference>
<accession>A0ABV2BYI4</accession>
<name>A0ABV2BYI4_9GAMM</name>
<organism evidence="1 2">
    <name type="scientific">Aliikangiella maris</name>
    <dbReference type="NCBI Taxonomy" id="3162458"/>
    <lineage>
        <taxon>Bacteria</taxon>
        <taxon>Pseudomonadati</taxon>
        <taxon>Pseudomonadota</taxon>
        <taxon>Gammaproteobacteria</taxon>
        <taxon>Oceanospirillales</taxon>
        <taxon>Pleioneaceae</taxon>
        <taxon>Aliikangiella</taxon>
    </lineage>
</organism>
<proteinExistence type="predicted"/>
<sequence>MSDINSNKELLAKMLLMLTNSKDSELNYDEEKTSEVIVNLIHDLIKNVSDKTDLTESSTQAFGYIKEIKKFNDSYIVNISLIAGKKNIDGRSKLNYQYINVLADRNLNNFFGFLSKANISESKNIRYKFKINNLYFEPFSHCEKLGLNTKGIIKSIEVC</sequence>
<protein>
    <submittedName>
        <fullName evidence="1">Uncharacterized protein</fullName>
    </submittedName>
</protein>
<evidence type="ECO:0000313" key="1">
    <source>
        <dbReference type="EMBL" id="MET1256975.1"/>
    </source>
</evidence>
<keyword evidence="2" id="KW-1185">Reference proteome</keyword>
<evidence type="ECO:0000313" key="2">
    <source>
        <dbReference type="Proteomes" id="UP001548189"/>
    </source>
</evidence>
<dbReference type="Proteomes" id="UP001548189">
    <property type="component" value="Unassembled WGS sequence"/>
</dbReference>